<protein>
    <submittedName>
        <fullName evidence="1">Uncharacterized protein</fullName>
    </submittedName>
</protein>
<comment type="caution">
    <text evidence="1">The sequence shown here is derived from an EMBL/GenBank/DDBJ whole genome shotgun (WGS) entry which is preliminary data.</text>
</comment>
<keyword evidence="2" id="KW-1185">Reference proteome</keyword>
<evidence type="ECO:0000313" key="2">
    <source>
        <dbReference type="Proteomes" id="UP000828390"/>
    </source>
</evidence>
<dbReference type="AlphaFoldDB" id="A0A9D4RH56"/>
<proteinExistence type="predicted"/>
<organism evidence="1 2">
    <name type="scientific">Dreissena polymorpha</name>
    <name type="common">Zebra mussel</name>
    <name type="synonym">Mytilus polymorpha</name>
    <dbReference type="NCBI Taxonomy" id="45954"/>
    <lineage>
        <taxon>Eukaryota</taxon>
        <taxon>Metazoa</taxon>
        <taxon>Spiralia</taxon>
        <taxon>Lophotrochozoa</taxon>
        <taxon>Mollusca</taxon>
        <taxon>Bivalvia</taxon>
        <taxon>Autobranchia</taxon>
        <taxon>Heteroconchia</taxon>
        <taxon>Euheterodonta</taxon>
        <taxon>Imparidentia</taxon>
        <taxon>Neoheterodontei</taxon>
        <taxon>Myida</taxon>
        <taxon>Dreissenoidea</taxon>
        <taxon>Dreissenidae</taxon>
        <taxon>Dreissena</taxon>
    </lineage>
</organism>
<gene>
    <name evidence="1" type="ORF">DPMN_030499</name>
</gene>
<dbReference type="Proteomes" id="UP000828390">
    <property type="component" value="Unassembled WGS sequence"/>
</dbReference>
<sequence length="78" mass="8686">MTGTAPGWYWLQPRWHCSSIGAHTDPCRVMATPMLSPVVPRWMLAEYRNIGKPALFRDAIGIHWGSAWALPATTLALP</sequence>
<dbReference type="EMBL" id="JAIWYP010000002">
    <property type="protein sequence ID" value="KAH3867373.1"/>
    <property type="molecule type" value="Genomic_DNA"/>
</dbReference>
<accession>A0A9D4RH56</accession>
<evidence type="ECO:0000313" key="1">
    <source>
        <dbReference type="EMBL" id="KAH3867373.1"/>
    </source>
</evidence>
<reference evidence="1" key="1">
    <citation type="journal article" date="2019" name="bioRxiv">
        <title>The Genome of the Zebra Mussel, Dreissena polymorpha: A Resource for Invasive Species Research.</title>
        <authorList>
            <person name="McCartney M.A."/>
            <person name="Auch B."/>
            <person name="Kono T."/>
            <person name="Mallez S."/>
            <person name="Zhang Y."/>
            <person name="Obille A."/>
            <person name="Becker A."/>
            <person name="Abrahante J.E."/>
            <person name="Garbe J."/>
            <person name="Badalamenti J.P."/>
            <person name="Herman A."/>
            <person name="Mangelson H."/>
            <person name="Liachko I."/>
            <person name="Sullivan S."/>
            <person name="Sone E.D."/>
            <person name="Koren S."/>
            <person name="Silverstein K.A.T."/>
            <person name="Beckman K.B."/>
            <person name="Gohl D.M."/>
        </authorList>
    </citation>
    <scope>NUCLEOTIDE SEQUENCE</scope>
    <source>
        <strain evidence="1">Duluth1</strain>
        <tissue evidence="1">Whole animal</tissue>
    </source>
</reference>
<name>A0A9D4RH56_DREPO</name>
<reference evidence="1" key="2">
    <citation type="submission" date="2020-11" db="EMBL/GenBank/DDBJ databases">
        <authorList>
            <person name="McCartney M.A."/>
            <person name="Auch B."/>
            <person name="Kono T."/>
            <person name="Mallez S."/>
            <person name="Becker A."/>
            <person name="Gohl D.M."/>
            <person name="Silverstein K.A.T."/>
            <person name="Koren S."/>
            <person name="Bechman K.B."/>
            <person name="Herman A."/>
            <person name="Abrahante J.E."/>
            <person name="Garbe J."/>
        </authorList>
    </citation>
    <scope>NUCLEOTIDE SEQUENCE</scope>
    <source>
        <strain evidence="1">Duluth1</strain>
        <tissue evidence="1">Whole animal</tissue>
    </source>
</reference>